<feature type="binding site" evidence="11">
    <location>
        <position position="283"/>
    </location>
    <ligand>
        <name>thiamine diphosphate</name>
        <dbReference type="ChEBI" id="CHEBI:58937"/>
    </ligand>
</feature>
<dbReference type="UniPathway" id="UPA00064">
    <property type="reaction ID" value="UER00091"/>
</dbReference>
<feature type="binding site" evidence="11">
    <location>
        <position position="74"/>
    </location>
    <ligand>
        <name>thiamine diphosphate</name>
        <dbReference type="ChEBI" id="CHEBI:58937"/>
    </ligand>
</feature>
<dbReference type="GO" id="GO:0019288">
    <property type="term" value="P:isopentenyl diphosphate biosynthetic process, methylerythritol 4-phosphate pathway"/>
    <property type="evidence" value="ECO:0007669"/>
    <property type="project" value="TreeGrafter"/>
</dbReference>
<evidence type="ECO:0000256" key="4">
    <source>
        <dbReference type="ARBA" id="ARBA00022679"/>
    </source>
</evidence>
<evidence type="ECO:0000259" key="12">
    <source>
        <dbReference type="SMART" id="SM00861"/>
    </source>
</evidence>
<evidence type="ECO:0000256" key="2">
    <source>
        <dbReference type="ARBA" id="ARBA00011081"/>
    </source>
</evidence>
<dbReference type="SUPFAM" id="SSF52518">
    <property type="entry name" value="Thiamin diphosphate-binding fold (THDP-binding)"/>
    <property type="match status" value="2"/>
</dbReference>
<feature type="binding site" evidence="11">
    <location>
        <position position="146"/>
    </location>
    <ligand>
        <name>Mg(2+)</name>
        <dbReference type="ChEBI" id="CHEBI:18420"/>
    </ligand>
</feature>
<dbReference type="HAMAP" id="MF_00315">
    <property type="entry name" value="DXP_synth"/>
    <property type="match status" value="1"/>
</dbReference>
<dbReference type="PANTHER" id="PTHR43322">
    <property type="entry name" value="1-D-DEOXYXYLULOSE 5-PHOSPHATE SYNTHASE-RELATED"/>
    <property type="match status" value="1"/>
</dbReference>
<evidence type="ECO:0000313" key="13">
    <source>
        <dbReference type="EMBL" id="MBB5198990.1"/>
    </source>
</evidence>
<keyword evidence="6 11" id="KW-0460">Magnesium</keyword>
<accession>A0A840RQW5</accession>
<evidence type="ECO:0000256" key="11">
    <source>
        <dbReference type="HAMAP-Rule" id="MF_00315"/>
    </source>
</evidence>
<comment type="catalytic activity">
    <reaction evidence="11">
        <text>D-glyceraldehyde 3-phosphate + pyruvate + H(+) = 1-deoxy-D-xylulose 5-phosphate + CO2</text>
        <dbReference type="Rhea" id="RHEA:12605"/>
        <dbReference type="ChEBI" id="CHEBI:15361"/>
        <dbReference type="ChEBI" id="CHEBI:15378"/>
        <dbReference type="ChEBI" id="CHEBI:16526"/>
        <dbReference type="ChEBI" id="CHEBI:57792"/>
        <dbReference type="ChEBI" id="CHEBI:59776"/>
        <dbReference type="EC" id="2.2.1.7"/>
    </reaction>
</comment>
<dbReference type="Pfam" id="PF13292">
    <property type="entry name" value="DXP_synthase_N"/>
    <property type="match status" value="1"/>
</dbReference>
<dbReference type="GO" id="GO:0009228">
    <property type="term" value="P:thiamine biosynthetic process"/>
    <property type="evidence" value="ECO:0007669"/>
    <property type="project" value="UniProtKB-UniRule"/>
</dbReference>
<sequence>MYDLLDTINTPASLRQLERKDLYQLANELRAFLLDSVSKTGGHLSSNLGSVELTIALHYVFDTPHDRIVWDVGHQCYGHKVLTGRRQLMSTLRQFGGISGFPRRDESEFDTFGTAHSSTSISAALGMAQGARCKNEKRHAIAVIGDGAITAGLAFEAMNNVGICKDLPILVILNDNDMSISPPVGALSHYLGKLISGQFYSYAKKGAKLALSIATPIRELTLALEKHAKGLVTPATLFEDLGFYYTGPIDGHDLDALIPVLQNLKTSLGPQFLHIVTQKGHGYPLAEADPLLYHGPGKFNPVEGVTPAKEGNKTYTQIFGKWLCDEAEIDSRVVAITPAMCEGSGLVEFARRFPDRYFDVGIAEQHAVTFAAGLATEGLKPVVAIYSTFLQRAYDQLIHDVALQKLPVVFAIDRAGVVGADGATHMGSYDLAFMRCLPNLILMVPSDEDECRQMLHTALRQDGPSAVRYPRGAGPGVTPARTLTMLAIGKGEIRRTTSLLTGRIAILAFGTMLAPALAAADAFDATVVNMRFVKPLDNDLIRKLAHTHDMLVTVEEGCVMGGAGSACLESLAMTGIAIPVLQLGFPDQFIEHGDCAKLLHVCGLDAAGIEISIRRWMDAIKLYEPHRHR</sequence>
<dbReference type="EC" id="2.2.1.7" evidence="11"/>
<feature type="binding site" evidence="11">
    <location>
        <position position="176"/>
    </location>
    <ligand>
        <name>thiamine diphosphate</name>
        <dbReference type="ChEBI" id="CHEBI:58937"/>
    </ligand>
</feature>
<dbReference type="GO" id="GO:0000287">
    <property type="term" value="F:magnesium ion binding"/>
    <property type="evidence" value="ECO:0007669"/>
    <property type="project" value="UniProtKB-UniRule"/>
</dbReference>
<comment type="cofactor">
    <cofactor evidence="11">
        <name>Mg(2+)</name>
        <dbReference type="ChEBI" id="CHEBI:18420"/>
    </cofactor>
    <text evidence="11">Binds 1 Mg(2+) ion per subunit.</text>
</comment>
<evidence type="ECO:0000256" key="3">
    <source>
        <dbReference type="ARBA" id="ARBA00011738"/>
    </source>
</evidence>
<dbReference type="EMBL" id="JACHHQ010000001">
    <property type="protein sequence ID" value="MBB5198990.1"/>
    <property type="molecule type" value="Genomic_DNA"/>
</dbReference>
<comment type="caution">
    <text evidence="13">The sequence shown here is derived from an EMBL/GenBank/DDBJ whole genome shotgun (WGS) entry which is preliminary data.</text>
</comment>
<dbReference type="InterPro" id="IPR020826">
    <property type="entry name" value="Transketolase_BS"/>
</dbReference>
<feature type="binding site" evidence="11">
    <location>
        <position position="364"/>
    </location>
    <ligand>
        <name>thiamine diphosphate</name>
        <dbReference type="ChEBI" id="CHEBI:58937"/>
    </ligand>
</feature>
<evidence type="ECO:0000256" key="1">
    <source>
        <dbReference type="ARBA" id="ARBA00004980"/>
    </source>
</evidence>
<comment type="pathway">
    <text evidence="1 11">Metabolic intermediate biosynthesis; 1-deoxy-D-xylulose 5-phosphate biosynthesis; 1-deoxy-D-xylulose 5-phosphate from D-glyceraldehyde 3-phosphate and pyruvate: step 1/1.</text>
</comment>
<name>A0A840RQW5_9BURK</name>
<dbReference type="FunFam" id="3.40.50.920:FF:000002">
    <property type="entry name" value="1-deoxy-D-xylulose-5-phosphate synthase"/>
    <property type="match status" value="1"/>
</dbReference>
<dbReference type="InterPro" id="IPR049557">
    <property type="entry name" value="Transketolase_CS"/>
</dbReference>
<gene>
    <name evidence="11" type="primary">dxs</name>
    <name evidence="13" type="ORF">HNR39_000800</name>
</gene>
<dbReference type="GO" id="GO:0005829">
    <property type="term" value="C:cytosol"/>
    <property type="evidence" value="ECO:0007669"/>
    <property type="project" value="TreeGrafter"/>
</dbReference>
<dbReference type="GO" id="GO:0030976">
    <property type="term" value="F:thiamine pyrophosphate binding"/>
    <property type="evidence" value="ECO:0007669"/>
    <property type="project" value="UniProtKB-UniRule"/>
</dbReference>
<keyword evidence="8 11" id="KW-0786">Thiamine pyrophosphate</keyword>
<dbReference type="CDD" id="cd02007">
    <property type="entry name" value="TPP_DXS"/>
    <property type="match status" value="1"/>
</dbReference>
<dbReference type="GO" id="GO:0008661">
    <property type="term" value="F:1-deoxy-D-xylulose-5-phosphate synthase activity"/>
    <property type="evidence" value="ECO:0007669"/>
    <property type="project" value="UniProtKB-UniRule"/>
</dbReference>
<dbReference type="InterPro" id="IPR005475">
    <property type="entry name" value="Transketolase-like_Pyr-bd"/>
</dbReference>
<dbReference type="RefSeq" id="WP_168053312.1">
    <property type="nucleotide sequence ID" value="NZ_JAAOZT010000002.1"/>
</dbReference>
<comment type="similarity">
    <text evidence="2 11">Belongs to the transketolase family. DXPS subfamily.</text>
</comment>
<dbReference type="NCBIfam" id="TIGR00204">
    <property type="entry name" value="dxs"/>
    <property type="match status" value="1"/>
</dbReference>
<feature type="binding site" evidence="11">
    <location>
        <position position="176"/>
    </location>
    <ligand>
        <name>Mg(2+)</name>
        <dbReference type="ChEBI" id="CHEBI:18420"/>
    </ligand>
</feature>
<dbReference type="InterPro" id="IPR029061">
    <property type="entry name" value="THDP-binding"/>
</dbReference>
<dbReference type="InterPro" id="IPR005477">
    <property type="entry name" value="Dxylulose-5-P_synthase"/>
</dbReference>
<dbReference type="InterPro" id="IPR009014">
    <property type="entry name" value="Transketo_C/PFOR_II"/>
</dbReference>
<protein>
    <recommendedName>
        <fullName evidence="11">1-deoxy-D-xylulose-5-phosphate synthase</fullName>
        <ecNumber evidence="11">2.2.1.7</ecNumber>
    </recommendedName>
    <alternativeName>
        <fullName evidence="11">1-deoxyxylulose-5-phosphate synthase</fullName>
        <shortName evidence="11">DXP synthase</shortName>
        <shortName evidence="11">DXPS</shortName>
    </alternativeName>
</protein>
<dbReference type="SMART" id="SM00861">
    <property type="entry name" value="Transket_pyr"/>
    <property type="match status" value="1"/>
</dbReference>
<dbReference type="Proteomes" id="UP000571084">
    <property type="component" value="Unassembled WGS sequence"/>
</dbReference>
<comment type="function">
    <text evidence="10 11">Catalyzes the acyloin condensation reaction between C atoms 2 and 3 of pyruvate and glyceraldehyde 3-phosphate to yield 1-deoxy-D-xylulose-5-phosphate (DXP).</text>
</comment>
<dbReference type="AlphaFoldDB" id="A0A840RQW5"/>
<dbReference type="FunFam" id="3.40.50.970:FF:000005">
    <property type="entry name" value="1-deoxy-D-xylulose-5-phosphate synthase"/>
    <property type="match status" value="1"/>
</dbReference>
<evidence type="ECO:0000256" key="5">
    <source>
        <dbReference type="ARBA" id="ARBA00022723"/>
    </source>
</evidence>
<dbReference type="SUPFAM" id="SSF52922">
    <property type="entry name" value="TK C-terminal domain-like"/>
    <property type="match status" value="1"/>
</dbReference>
<dbReference type="Gene3D" id="3.40.50.970">
    <property type="match status" value="2"/>
</dbReference>
<keyword evidence="9 11" id="KW-0414">Isoprene biosynthesis</keyword>
<dbReference type="InterPro" id="IPR033248">
    <property type="entry name" value="Transketolase_C"/>
</dbReference>
<comment type="cofactor">
    <cofactor evidence="11">
        <name>thiamine diphosphate</name>
        <dbReference type="ChEBI" id="CHEBI:58937"/>
    </cofactor>
    <text evidence="11">Binds 1 thiamine pyrophosphate per subunit.</text>
</comment>
<dbReference type="Pfam" id="PF02780">
    <property type="entry name" value="Transketolase_C"/>
    <property type="match status" value="1"/>
</dbReference>
<dbReference type="PROSITE" id="PS00802">
    <property type="entry name" value="TRANSKETOLASE_2"/>
    <property type="match status" value="1"/>
</dbReference>
<dbReference type="CDD" id="cd07033">
    <property type="entry name" value="TPP_PYR_DXS_TK_like"/>
    <property type="match status" value="1"/>
</dbReference>
<feature type="domain" description="Transketolase-like pyrimidine-binding" evidence="12">
    <location>
        <begin position="313"/>
        <end position="477"/>
    </location>
</feature>
<dbReference type="NCBIfam" id="NF003933">
    <property type="entry name" value="PRK05444.2-2"/>
    <property type="match status" value="1"/>
</dbReference>
<evidence type="ECO:0000256" key="10">
    <source>
        <dbReference type="ARBA" id="ARBA00055605"/>
    </source>
</evidence>
<reference evidence="13 14" key="1">
    <citation type="submission" date="2020-08" db="EMBL/GenBank/DDBJ databases">
        <title>Genomic Encyclopedia of Type Strains, Phase IV (KMG-IV): sequencing the most valuable type-strain genomes for metagenomic binning, comparative biology and taxonomic classification.</title>
        <authorList>
            <person name="Goeker M."/>
        </authorList>
    </citation>
    <scope>NUCLEOTIDE SEQUENCE [LARGE SCALE GENOMIC DNA]</scope>
    <source>
        <strain evidence="13 14">DSM 23240</strain>
    </source>
</reference>
<organism evidence="13 14">
    <name type="scientific">Glaciimonas immobilis</name>
    <dbReference type="NCBI Taxonomy" id="728004"/>
    <lineage>
        <taxon>Bacteria</taxon>
        <taxon>Pseudomonadati</taxon>
        <taxon>Pseudomonadota</taxon>
        <taxon>Betaproteobacteria</taxon>
        <taxon>Burkholderiales</taxon>
        <taxon>Oxalobacteraceae</taxon>
        <taxon>Glaciimonas</taxon>
    </lineage>
</organism>
<feature type="binding site" evidence="11">
    <location>
        <begin position="115"/>
        <end position="117"/>
    </location>
    <ligand>
        <name>thiamine diphosphate</name>
        <dbReference type="ChEBI" id="CHEBI:58937"/>
    </ligand>
</feature>
<dbReference type="PANTHER" id="PTHR43322:SF5">
    <property type="entry name" value="1-DEOXY-D-XYLULOSE-5-PHOSPHATE SYNTHASE, CHLOROPLASTIC"/>
    <property type="match status" value="1"/>
</dbReference>
<evidence type="ECO:0000256" key="7">
    <source>
        <dbReference type="ARBA" id="ARBA00022977"/>
    </source>
</evidence>
<evidence type="ECO:0000256" key="8">
    <source>
        <dbReference type="ARBA" id="ARBA00023052"/>
    </source>
</evidence>
<feature type="binding site" evidence="11">
    <location>
        <begin position="147"/>
        <end position="148"/>
    </location>
    <ligand>
        <name>thiamine diphosphate</name>
        <dbReference type="ChEBI" id="CHEBI:58937"/>
    </ligand>
</feature>
<evidence type="ECO:0000256" key="9">
    <source>
        <dbReference type="ARBA" id="ARBA00023229"/>
    </source>
</evidence>
<comment type="subunit">
    <text evidence="3 11">Homodimer.</text>
</comment>
<proteinExistence type="inferred from homology"/>
<dbReference type="Gene3D" id="3.40.50.920">
    <property type="match status" value="1"/>
</dbReference>
<dbReference type="Pfam" id="PF02779">
    <property type="entry name" value="Transket_pyr"/>
    <property type="match status" value="1"/>
</dbReference>
<keyword evidence="4 11" id="KW-0808">Transferase</keyword>
<keyword evidence="7 11" id="KW-0784">Thiamine biosynthesis</keyword>
<dbReference type="PROSITE" id="PS00801">
    <property type="entry name" value="TRANSKETOLASE_1"/>
    <property type="match status" value="1"/>
</dbReference>
<keyword evidence="14" id="KW-1185">Reference proteome</keyword>
<evidence type="ECO:0000313" key="14">
    <source>
        <dbReference type="Proteomes" id="UP000571084"/>
    </source>
</evidence>
<keyword evidence="5 11" id="KW-0479">Metal-binding</keyword>
<evidence type="ECO:0000256" key="6">
    <source>
        <dbReference type="ARBA" id="ARBA00022842"/>
    </source>
</evidence>
<dbReference type="GO" id="GO:0016114">
    <property type="term" value="P:terpenoid biosynthetic process"/>
    <property type="evidence" value="ECO:0007669"/>
    <property type="project" value="UniProtKB-UniRule"/>
</dbReference>